<protein>
    <recommendedName>
        <fullName evidence="7">Beta-D-glucoside glucohydrolase</fullName>
    </recommendedName>
    <alternativeName>
        <fullName evidence="5">Cellobiase</fullName>
    </alternativeName>
    <alternativeName>
        <fullName evidence="6">Gentiobiase</fullName>
    </alternativeName>
</protein>
<sequence length="728" mass="79155">MSPTELEARITGLLAQLSLEQKAALLVGMGIHLPGAFSVQQAEKVPGAAGSTYPIPELGLPSMILSDGPAGVRIEPKRADSERSYYCTAFPIASLLASSWDSELVTSVGQAIGVEAREYGIDVMLTPGMNLQRNPRGGRNFEYYSEDPLLSGKMAAALVRGIQTEGVGASIKHFAANNQETNRMVIDTLVDERSLRELYLRGFEIAVKESQPWTVMTAYNQINGIPASQHQWLLQTILRDEWGFDGLVMSDWFAGEDVVAQMQAGNDLLMPGTPEQNAEIIQAVTDGRLAASVLDTNLRRFFALLFKTPVAHHYAYSDQPDLNAHAQIARQAAAEGIVLLKNAAALPLKTQAKIAAFGVGSYDFIAGGTGSGDVNKAYTVSLVEGLQAAGFAVNTQLQQRYLPYIAAEKAKQPPKKYFFELIPPVPEMPLDTNIVEQFAAESDLGLITLGRNCGEFQDRELEGDYYLTATEQVMIKTVAEAYHAVGKPVVLVLNIGNVIETASWRDQVDALVLAWQGGQEAGHAVTAVLAGSVNPSGKLPTSFSLSYADVPSASYFPGERLPEATEHFFGPISKGWDSQVDYKEGIYVGYRHYCTRQQAVAYPFGFGLSYTQFAYSSLQLSSPSFQGELMLTVEITNTGSVAGREVVQVYLAAPAVSMDKPSHELRAFAKTKLLQPNETQTLVFTLNERDLASWSVATQGWLVDQGEYQVKIGASCLDLRTEASFQVL</sequence>
<dbReference type="Gene3D" id="3.20.20.300">
    <property type="entry name" value="Glycoside hydrolase, family 3, N-terminal domain"/>
    <property type="match status" value="1"/>
</dbReference>
<evidence type="ECO:0000256" key="7">
    <source>
        <dbReference type="ARBA" id="ARBA00032594"/>
    </source>
</evidence>
<reference evidence="10 11" key="1">
    <citation type="submission" date="2017-02" db="EMBL/GenBank/DDBJ databases">
        <authorList>
            <person name="Peterson S.W."/>
        </authorList>
    </citation>
    <scope>NUCLEOTIDE SEQUENCE [LARGE SCALE GENOMIC DNA]</scope>
    <source>
        <strain evidence="10 11">ATCC 49788</strain>
    </source>
</reference>
<dbReference type="SUPFAM" id="SSF52279">
    <property type="entry name" value="Beta-D-glucan exohydrolase, C-terminal domain"/>
    <property type="match status" value="1"/>
</dbReference>
<dbReference type="RefSeq" id="WP_200807026.1">
    <property type="nucleotide sequence ID" value="NZ_FUYB01000003.1"/>
</dbReference>
<evidence type="ECO:0000256" key="2">
    <source>
        <dbReference type="ARBA" id="ARBA00022801"/>
    </source>
</evidence>
<evidence type="ECO:0000256" key="1">
    <source>
        <dbReference type="ARBA" id="ARBA00005336"/>
    </source>
</evidence>
<evidence type="ECO:0000313" key="10">
    <source>
        <dbReference type="EMBL" id="SKA71343.1"/>
    </source>
</evidence>
<dbReference type="PANTHER" id="PTHR42715:SF10">
    <property type="entry name" value="BETA-GLUCOSIDASE"/>
    <property type="match status" value="1"/>
</dbReference>
<comment type="similarity">
    <text evidence="1 8">Belongs to the glycosyl hydrolase 3 family.</text>
</comment>
<keyword evidence="2 8" id="KW-0378">Hydrolase</keyword>
<evidence type="ECO:0000313" key="11">
    <source>
        <dbReference type="Proteomes" id="UP000190460"/>
    </source>
</evidence>
<dbReference type="Gene3D" id="3.40.50.1700">
    <property type="entry name" value="Glycoside hydrolase family 3 C-terminal domain"/>
    <property type="match status" value="1"/>
</dbReference>
<proteinExistence type="inferred from homology"/>
<feature type="domain" description="Fibronectin type III-like" evidence="9">
    <location>
        <begin position="645"/>
        <end position="716"/>
    </location>
</feature>
<gene>
    <name evidence="10" type="ORF">SAMN02745130_00827</name>
</gene>
<evidence type="ECO:0000256" key="8">
    <source>
        <dbReference type="RuleBase" id="RU361161"/>
    </source>
</evidence>
<dbReference type="GO" id="GO:0005975">
    <property type="term" value="P:carbohydrate metabolic process"/>
    <property type="evidence" value="ECO:0007669"/>
    <property type="project" value="InterPro"/>
</dbReference>
<dbReference type="FunFam" id="2.60.40.10:FF:000495">
    <property type="entry name" value="Periplasmic beta-glucosidase"/>
    <property type="match status" value="1"/>
</dbReference>
<dbReference type="Gene3D" id="2.60.40.10">
    <property type="entry name" value="Immunoglobulins"/>
    <property type="match status" value="1"/>
</dbReference>
<dbReference type="InterPro" id="IPR036962">
    <property type="entry name" value="Glyco_hydro_3_N_sf"/>
</dbReference>
<keyword evidence="4 8" id="KW-0326">Glycosidase</keyword>
<dbReference type="Pfam" id="PF14310">
    <property type="entry name" value="Fn3-like"/>
    <property type="match status" value="1"/>
</dbReference>
<dbReference type="PRINTS" id="PR00133">
    <property type="entry name" value="GLHYDRLASE3"/>
</dbReference>
<accession>A0A1T4W271</accession>
<name>A0A1T4W271_9GAMM</name>
<evidence type="ECO:0000256" key="3">
    <source>
        <dbReference type="ARBA" id="ARBA00023277"/>
    </source>
</evidence>
<evidence type="ECO:0000256" key="4">
    <source>
        <dbReference type="ARBA" id="ARBA00023295"/>
    </source>
</evidence>
<dbReference type="EMBL" id="FUYB01000003">
    <property type="protein sequence ID" value="SKA71343.1"/>
    <property type="molecule type" value="Genomic_DNA"/>
</dbReference>
<evidence type="ECO:0000256" key="6">
    <source>
        <dbReference type="ARBA" id="ARBA00032194"/>
    </source>
</evidence>
<dbReference type="InterPro" id="IPR019800">
    <property type="entry name" value="Glyco_hydro_3_AS"/>
</dbReference>
<dbReference type="Proteomes" id="UP000190460">
    <property type="component" value="Unassembled WGS sequence"/>
</dbReference>
<dbReference type="SUPFAM" id="SSF51445">
    <property type="entry name" value="(Trans)glycosidases"/>
    <property type="match status" value="1"/>
</dbReference>
<keyword evidence="11" id="KW-1185">Reference proteome</keyword>
<dbReference type="STRING" id="92487.SAMN02745130_00827"/>
<dbReference type="InterPro" id="IPR013783">
    <property type="entry name" value="Ig-like_fold"/>
</dbReference>
<dbReference type="Pfam" id="PF01915">
    <property type="entry name" value="Glyco_hydro_3_C"/>
    <property type="match status" value="1"/>
</dbReference>
<organism evidence="10 11">
    <name type="scientific">Thiothrix eikelboomii</name>
    <dbReference type="NCBI Taxonomy" id="92487"/>
    <lineage>
        <taxon>Bacteria</taxon>
        <taxon>Pseudomonadati</taxon>
        <taxon>Pseudomonadota</taxon>
        <taxon>Gammaproteobacteria</taxon>
        <taxon>Thiotrichales</taxon>
        <taxon>Thiotrichaceae</taxon>
        <taxon>Thiothrix</taxon>
    </lineage>
</organism>
<dbReference type="PANTHER" id="PTHR42715">
    <property type="entry name" value="BETA-GLUCOSIDASE"/>
    <property type="match status" value="1"/>
</dbReference>
<dbReference type="InterPro" id="IPR036881">
    <property type="entry name" value="Glyco_hydro_3_C_sf"/>
</dbReference>
<dbReference type="GO" id="GO:0008422">
    <property type="term" value="F:beta-glucosidase activity"/>
    <property type="evidence" value="ECO:0007669"/>
    <property type="project" value="UniProtKB-ARBA"/>
</dbReference>
<dbReference type="Pfam" id="PF00933">
    <property type="entry name" value="Glyco_hydro_3"/>
    <property type="match status" value="1"/>
</dbReference>
<dbReference type="InterPro" id="IPR050288">
    <property type="entry name" value="Cellulose_deg_GH3"/>
</dbReference>
<dbReference type="AlphaFoldDB" id="A0A1T4W271"/>
<evidence type="ECO:0000259" key="9">
    <source>
        <dbReference type="SMART" id="SM01217"/>
    </source>
</evidence>
<dbReference type="InterPro" id="IPR001764">
    <property type="entry name" value="Glyco_hydro_3_N"/>
</dbReference>
<dbReference type="SMART" id="SM01217">
    <property type="entry name" value="Fn3_like"/>
    <property type="match status" value="1"/>
</dbReference>
<evidence type="ECO:0000256" key="5">
    <source>
        <dbReference type="ARBA" id="ARBA00031448"/>
    </source>
</evidence>
<keyword evidence="3" id="KW-0119">Carbohydrate metabolism</keyword>
<dbReference type="PROSITE" id="PS00775">
    <property type="entry name" value="GLYCOSYL_HYDROL_F3"/>
    <property type="match status" value="1"/>
</dbReference>
<dbReference type="InterPro" id="IPR017853">
    <property type="entry name" value="GH"/>
</dbReference>
<dbReference type="InterPro" id="IPR026891">
    <property type="entry name" value="Fn3-like"/>
</dbReference>
<dbReference type="InterPro" id="IPR002772">
    <property type="entry name" value="Glyco_hydro_3_C"/>
</dbReference>